<evidence type="ECO:0000256" key="1">
    <source>
        <dbReference type="SAM" id="MobiDB-lite"/>
    </source>
</evidence>
<feature type="region of interest" description="Disordered" evidence="1">
    <location>
        <begin position="70"/>
        <end position="92"/>
    </location>
</feature>
<feature type="compositionally biased region" description="Polar residues" evidence="1">
    <location>
        <begin position="179"/>
        <end position="190"/>
    </location>
</feature>
<accession>A0AAV5IMK5</accession>
<dbReference type="AlphaFoldDB" id="A0AAV5IMK5"/>
<name>A0AAV5IMK5_9ROSI</name>
<evidence type="ECO:0000313" key="2">
    <source>
        <dbReference type="EMBL" id="GKV01600.1"/>
    </source>
</evidence>
<dbReference type="Proteomes" id="UP001054252">
    <property type="component" value="Unassembled WGS sequence"/>
</dbReference>
<feature type="compositionally biased region" description="Basic and acidic residues" evidence="1">
    <location>
        <begin position="82"/>
        <end position="92"/>
    </location>
</feature>
<dbReference type="EMBL" id="BPVZ01000017">
    <property type="protein sequence ID" value="GKV01600.1"/>
    <property type="molecule type" value="Genomic_DNA"/>
</dbReference>
<feature type="compositionally biased region" description="Acidic residues" evidence="1">
    <location>
        <begin position="161"/>
        <end position="170"/>
    </location>
</feature>
<protein>
    <submittedName>
        <fullName evidence="2">Uncharacterized protein</fullName>
    </submittedName>
</protein>
<comment type="caution">
    <text evidence="2">The sequence shown here is derived from an EMBL/GenBank/DDBJ whole genome shotgun (WGS) entry which is preliminary data.</text>
</comment>
<proteinExistence type="predicted"/>
<keyword evidence="3" id="KW-1185">Reference proteome</keyword>
<evidence type="ECO:0000313" key="3">
    <source>
        <dbReference type="Proteomes" id="UP001054252"/>
    </source>
</evidence>
<feature type="region of interest" description="Disordered" evidence="1">
    <location>
        <begin position="156"/>
        <end position="190"/>
    </location>
</feature>
<reference evidence="2 3" key="1">
    <citation type="journal article" date="2021" name="Commun. Biol.">
        <title>The genome of Shorea leprosula (Dipterocarpaceae) highlights the ecological relevance of drought in aseasonal tropical rainforests.</title>
        <authorList>
            <person name="Ng K.K.S."/>
            <person name="Kobayashi M.J."/>
            <person name="Fawcett J.A."/>
            <person name="Hatakeyama M."/>
            <person name="Paape T."/>
            <person name="Ng C.H."/>
            <person name="Ang C.C."/>
            <person name="Tnah L.H."/>
            <person name="Lee C.T."/>
            <person name="Nishiyama T."/>
            <person name="Sese J."/>
            <person name="O'Brien M.J."/>
            <person name="Copetti D."/>
            <person name="Mohd Noor M.I."/>
            <person name="Ong R.C."/>
            <person name="Putra M."/>
            <person name="Sireger I.Z."/>
            <person name="Indrioko S."/>
            <person name="Kosugi Y."/>
            <person name="Izuno A."/>
            <person name="Isagi Y."/>
            <person name="Lee S.L."/>
            <person name="Shimizu K.K."/>
        </authorList>
    </citation>
    <scope>NUCLEOTIDE SEQUENCE [LARGE SCALE GENOMIC DNA]</scope>
    <source>
        <strain evidence="2">214</strain>
    </source>
</reference>
<gene>
    <name evidence="2" type="ORF">SLEP1_g14146</name>
</gene>
<organism evidence="2 3">
    <name type="scientific">Rubroshorea leprosula</name>
    <dbReference type="NCBI Taxonomy" id="152421"/>
    <lineage>
        <taxon>Eukaryota</taxon>
        <taxon>Viridiplantae</taxon>
        <taxon>Streptophyta</taxon>
        <taxon>Embryophyta</taxon>
        <taxon>Tracheophyta</taxon>
        <taxon>Spermatophyta</taxon>
        <taxon>Magnoliopsida</taxon>
        <taxon>eudicotyledons</taxon>
        <taxon>Gunneridae</taxon>
        <taxon>Pentapetalae</taxon>
        <taxon>rosids</taxon>
        <taxon>malvids</taxon>
        <taxon>Malvales</taxon>
        <taxon>Dipterocarpaceae</taxon>
        <taxon>Rubroshorea</taxon>
    </lineage>
</organism>
<feature type="region of interest" description="Disordered" evidence="1">
    <location>
        <begin position="1"/>
        <end position="22"/>
    </location>
</feature>
<sequence length="190" mass="21490">MEEMVVAGGESPAEEADDGSFDTIVKGTEMVTADEDKRMWLLTQIVMNSFLLRFKKDRIPVAQKHATGFLDHASRKKRSEKKRTETKKTDAIPDSDTKFPVFGLKTEGQNHNLNEFKIFPSVPVIGKLFERKNDAEKELDKIQINFKNLIKPTGKRVCEDRDGEGELGELEDSKKHKTTCQANSTPQPHS</sequence>